<dbReference type="InterPro" id="IPR009100">
    <property type="entry name" value="AcylCoA_DH/oxidase_NM_dom_sf"/>
</dbReference>
<evidence type="ECO:0000256" key="6">
    <source>
        <dbReference type="RuleBase" id="RU362125"/>
    </source>
</evidence>
<dbReference type="PANTHER" id="PTHR43292:SF3">
    <property type="entry name" value="ACYL-COA DEHYDROGENASE FADE29"/>
    <property type="match status" value="1"/>
</dbReference>
<dbReference type="Pfam" id="PF02771">
    <property type="entry name" value="Acyl-CoA_dh_N"/>
    <property type="match status" value="1"/>
</dbReference>
<evidence type="ECO:0000313" key="10">
    <source>
        <dbReference type="EMBL" id="MFC6760941.1"/>
    </source>
</evidence>
<dbReference type="InterPro" id="IPR006091">
    <property type="entry name" value="Acyl-CoA_Oxase/DH_mid-dom"/>
</dbReference>
<dbReference type="Proteomes" id="UP001596353">
    <property type="component" value="Unassembled WGS sequence"/>
</dbReference>
<dbReference type="Pfam" id="PF02770">
    <property type="entry name" value="Acyl-CoA_dh_M"/>
    <property type="match status" value="1"/>
</dbReference>
<evidence type="ECO:0000313" key="11">
    <source>
        <dbReference type="Proteomes" id="UP001596353"/>
    </source>
</evidence>
<dbReference type="PANTHER" id="PTHR43292">
    <property type="entry name" value="ACYL-COA DEHYDROGENASE"/>
    <property type="match status" value="1"/>
</dbReference>
<keyword evidence="3 6" id="KW-0285">Flavoprotein</keyword>
<comment type="similarity">
    <text evidence="2 6">Belongs to the acyl-CoA dehydrogenase family.</text>
</comment>
<feature type="domain" description="Acyl-CoA oxidase/dehydrogenase middle" evidence="8">
    <location>
        <begin position="103"/>
        <end position="197"/>
    </location>
</feature>
<dbReference type="SUPFAM" id="SSF56645">
    <property type="entry name" value="Acyl-CoA dehydrogenase NM domain-like"/>
    <property type="match status" value="1"/>
</dbReference>
<dbReference type="EMBL" id="JBHSWG010000001">
    <property type="protein sequence ID" value="MFC6760941.1"/>
    <property type="molecule type" value="Genomic_DNA"/>
</dbReference>
<organism evidence="10 11">
    <name type="scientific">Sulfitobacter porphyrae</name>
    <dbReference type="NCBI Taxonomy" id="1246864"/>
    <lineage>
        <taxon>Bacteria</taxon>
        <taxon>Pseudomonadati</taxon>
        <taxon>Pseudomonadota</taxon>
        <taxon>Alphaproteobacteria</taxon>
        <taxon>Rhodobacterales</taxon>
        <taxon>Roseobacteraceae</taxon>
        <taxon>Sulfitobacter</taxon>
    </lineage>
</organism>
<accession>A0ABW2B5N4</accession>
<evidence type="ECO:0000256" key="4">
    <source>
        <dbReference type="ARBA" id="ARBA00022827"/>
    </source>
</evidence>
<name>A0ABW2B5N4_9RHOB</name>
<keyword evidence="5 6" id="KW-0560">Oxidoreductase</keyword>
<dbReference type="InterPro" id="IPR052161">
    <property type="entry name" value="Mycobact_Acyl-CoA_DH"/>
</dbReference>
<evidence type="ECO:0000256" key="1">
    <source>
        <dbReference type="ARBA" id="ARBA00001974"/>
    </source>
</evidence>
<dbReference type="Pfam" id="PF00441">
    <property type="entry name" value="Acyl-CoA_dh_1"/>
    <property type="match status" value="1"/>
</dbReference>
<evidence type="ECO:0000256" key="3">
    <source>
        <dbReference type="ARBA" id="ARBA00022630"/>
    </source>
</evidence>
<sequence length="368" mass="40789">MTDALRTDRCHDAPAGLKDLIAFEAEQHKAGLTGITWPTEYGGHGLTLREHLEANREIGLSPMPNAVNSIGKELAGPIIMAVGTEAQKLDYLPKILQMDEIWCQGFSEPGAGSDLAGLRTRVERTADGWVVNGQKIWTSGASKSQRCLLLARTGKPEDRHKGLVLFAVPINRPGLEVREIRSIDGQKSFCEVFFNDVVVDEADMLGAPDEGWAAATRVLSIERATNRMYRAWRFQSEMDHLIAACRSDARAFAILTSYRRDLAQLRVEVEMLKGQVETLVGSLLAGKEIGPRGSFPKLYWSEAHQRFAQLAFEVVSRFPANAGPALRDARIRMEDIYLSSRAETIYAGTTEIQLDIIAKRILNLRKAA</sequence>
<evidence type="ECO:0000256" key="5">
    <source>
        <dbReference type="ARBA" id="ARBA00023002"/>
    </source>
</evidence>
<reference evidence="11" key="1">
    <citation type="journal article" date="2019" name="Int. J. Syst. Evol. Microbiol.">
        <title>The Global Catalogue of Microorganisms (GCM) 10K type strain sequencing project: providing services to taxonomists for standard genome sequencing and annotation.</title>
        <authorList>
            <consortium name="The Broad Institute Genomics Platform"/>
            <consortium name="The Broad Institute Genome Sequencing Center for Infectious Disease"/>
            <person name="Wu L."/>
            <person name="Ma J."/>
        </authorList>
    </citation>
    <scope>NUCLEOTIDE SEQUENCE [LARGE SCALE GENOMIC DNA]</scope>
    <source>
        <strain evidence="11">CCUG 66188</strain>
    </source>
</reference>
<comment type="cofactor">
    <cofactor evidence="1 6">
        <name>FAD</name>
        <dbReference type="ChEBI" id="CHEBI:57692"/>
    </cofactor>
</comment>
<feature type="domain" description="Acyl-CoA dehydrogenase/oxidase N-terminal" evidence="9">
    <location>
        <begin position="28"/>
        <end position="98"/>
    </location>
</feature>
<dbReference type="InterPro" id="IPR036250">
    <property type="entry name" value="AcylCo_DH-like_C"/>
</dbReference>
<evidence type="ECO:0000259" key="9">
    <source>
        <dbReference type="Pfam" id="PF02771"/>
    </source>
</evidence>
<dbReference type="Gene3D" id="2.40.110.10">
    <property type="entry name" value="Butyryl-CoA Dehydrogenase, subunit A, domain 2"/>
    <property type="match status" value="1"/>
</dbReference>
<keyword evidence="4 6" id="KW-0274">FAD</keyword>
<proteinExistence type="inferred from homology"/>
<gene>
    <name evidence="10" type="ORF">ACFQFQ_17945</name>
</gene>
<dbReference type="SUPFAM" id="SSF47203">
    <property type="entry name" value="Acyl-CoA dehydrogenase C-terminal domain-like"/>
    <property type="match status" value="1"/>
</dbReference>
<dbReference type="Gene3D" id="1.10.540.10">
    <property type="entry name" value="Acyl-CoA dehydrogenase/oxidase, N-terminal domain"/>
    <property type="match status" value="1"/>
</dbReference>
<dbReference type="InterPro" id="IPR009075">
    <property type="entry name" value="AcylCo_DH/oxidase_C"/>
</dbReference>
<dbReference type="InterPro" id="IPR013786">
    <property type="entry name" value="AcylCoA_DH/ox_N"/>
</dbReference>
<evidence type="ECO:0000259" key="7">
    <source>
        <dbReference type="Pfam" id="PF00441"/>
    </source>
</evidence>
<keyword evidence="11" id="KW-1185">Reference proteome</keyword>
<protein>
    <submittedName>
        <fullName evidence="10">Acyl-CoA dehydrogenase family protein</fullName>
    </submittedName>
</protein>
<comment type="caution">
    <text evidence="10">The sequence shown here is derived from an EMBL/GenBank/DDBJ whole genome shotgun (WGS) entry which is preliminary data.</text>
</comment>
<dbReference type="Gene3D" id="1.20.140.10">
    <property type="entry name" value="Butyryl-CoA Dehydrogenase, subunit A, domain 3"/>
    <property type="match status" value="1"/>
</dbReference>
<dbReference type="InterPro" id="IPR037069">
    <property type="entry name" value="AcylCoA_DH/ox_N_sf"/>
</dbReference>
<dbReference type="InterPro" id="IPR046373">
    <property type="entry name" value="Acyl-CoA_Oxase/DH_mid-dom_sf"/>
</dbReference>
<evidence type="ECO:0000259" key="8">
    <source>
        <dbReference type="Pfam" id="PF02770"/>
    </source>
</evidence>
<evidence type="ECO:0000256" key="2">
    <source>
        <dbReference type="ARBA" id="ARBA00009347"/>
    </source>
</evidence>
<feature type="domain" description="Acyl-CoA dehydrogenase/oxidase C-terminal" evidence="7">
    <location>
        <begin position="209"/>
        <end position="362"/>
    </location>
</feature>